<proteinExistence type="predicted"/>
<evidence type="ECO:0000256" key="1">
    <source>
        <dbReference type="SAM" id="Phobius"/>
    </source>
</evidence>
<keyword evidence="1" id="KW-1133">Transmembrane helix</keyword>
<sequence>MSRTLYPAPSRTELASRTRVVTAEALREYENLYSADYRYASDPDALLIKDGHIEIPARMWAFFLAKQRVDEQIEPLLKNFDRQLLRQQDLVDKIGFLSPAILVNEGLNGVAGTDSRRFLAFKNQTEEFHNVWRKYFVPLIANDRATTVGDVESLPRWKWREISADENNHRIWSKIGLMLVLLAGLAWATVFGVSRGSII</sequence>
<dbReference type="InterPro" id="IPR021913">
    <property type="entry name" value="DUF3526"/>
</dbReference>
<dbReference type="AlphaFoldDB" id="A0A973W1V5"/>
<keyword evidence="1" id="KW-0812">Transmembrane</keyword>
<gene>
    <name evidence="2" type="ORF">HAP48_022100</name>
</gene>
<dbReference type="Pfam" id="PF12040">
    <property type="entry name" value="DUF3526"/>
    <property type="match status" value="1"/>
</dbReference>
<protein>
    <submittedName>
        <fullName evidence="2">DUF3526 domain-containing protein</fullName>
    </submittedName>
</protein>
<dbReference type="EMBL" id="JAAOLE020000001">
    <property type="protein sequence ID" value="NVI45605.1"/>
    <property type="molecule type" value="Genomic_DNA"/>
</dbReference>
<reference evidence="2" key="1">
    <citation type="submission" date="2020-06" db="EMBL/GenBank/DDBJ databases">
        <title>Whole Genome Sequence of Bradyrhizobium sp. Strain 1S1.</title>
        <authorList>
            <person name="Bromfield E.S.P."/>
            <person name="Cloutier S."/>
        </authorList>
    </citation>
    <scope>NUCLEOTIDE SEQUENCE [LARGE SCALE GENOMIC DNA]</scope>
    <source>
        <strain evidence="2">1S1</strain>
    </source>
</reference>
<name>A0A973W1V5_9BRAD</name>
<comment type="caution">
    <text evidence="2">The sequence shown here is derived from an EMBL/GenBank/DDBJ whole genome shotgun (WGS) entry which is preliminary data.</text>
</comment>
<evidence type="ECO:0000313" key="2">
    <source>
        <dbReference type="EMBL" id="NVI45605.1"/>
    </source>
</evidence>
<feature type="transmembrane region" description="Helical" evidence="1">
    <location>
        <begin position="171"/>
        <end position="193"/>
    </location>
</feature>
<accession>A0A973W1V5</accession>
<keyword evidence="1" id="KW-0472">Membrane</keyword>
<organism evidence="2">
    <name type="scientific">Bradyrhizobium septentrionale</name>
    <dbReference type="NCBI Taxonomy" id="1404411"/>
    <lineage>
        <taxon>Bacteria</taxon>
        <taxon>Pseudomonadati</taxon>
        <taxon>Pseudomonadota</taxon>
        <taxon>Alphaproteobacteria</taxon>
        <taxon>Hyphomicrobiales</taxon>
        <taxon>Nitrobacteraceae</taxon>
        <taxon>Bradyrhizobium</taxon>
    </lineage>
</organism>